<accession>I7KWG4</accession>
<dbReference type="GO" id="GO:0042158">
    <property type="term" value="P:lipoprotein biosynthetic process"/>
    <property type="evidence" value="ECO:0007669"/>
    <property type="project" value="InterPro"/>
</dbReference>
<dbReference type="GO" id="GO:0005886">
    <property type="term" value="C:plasma membrane"/>
    <property type="evidence" value="ECO:0007669"/>
    <property type="project" value="InterPro"/>
</dbReference>
<keyword evidence="6 7" id="KW-0472">Membrane</keyword>
<keyword evidence="5 7" id="KW-1133">Transmembrane helix</keyword>
<evidence type="ECO:0000313" key="8">
    <source>
        <dbReference type="EMBL" id="CCJ34501.1"/>
    </source>
</evidence>
<evidence type="ECO:0000256" key="5">
    <source>
        <dbReference type="ARBA" id="ARBA00022989"/>
    </source>
</evidence>
<dbReference type="AlphaFoldDB" id="I7KWG4"/>
<keyword evidence="2" id="KW-1003">Cell membrane</keyword>
<evidence type="ECO:0000256" key="6">
    <source>
        <dbReference type="ARBA" id="ARBA00023136"/>
    </source>
</evidence>
<dbReference type="Pfam" id="PF01790">
    <property type="entry name" value="LGT"/>
    <property type="match status" value="1"/>
</dbReference>
<gene>
    <name evidence="8" type="ORF">CAAU_2418</name>
</gene>
<dbReference type="Proteomes" id="UP000007652">
    <property type="component" value="Unassembled WGS sequence"/>
</dbReference>
<dbReference type="GO" id="GO:0008961">
    <property type="term" value="F:phosphatidylglycerol-prolipoprotein diacylglyceryl transferase activity"/>
    <property type="evidence" value="ECO:0007669"/>
    <property type="project" value="InterPro"/>
</dbReference>
<dbReference type="STRING" id="857293.CAAU_2418"/>
<keyword evidence="3 8" id="KW-0808">Transferase</keyword>
<keyword evidence="4 7" id="KW-0812">Transmembrane</keyword>
<feature type="transmembrane region" description="Helical" evidence="7">
    <location>
        <begin position="15"/>
        <end position="40"/>
    </location>
</feature>
<reference evidence="8 9" key="1">
    <citation type="journal article" date="2011" name="J. Bacteriol.">
        <title>Draft genome sequence of Caloramator australicus strain RC3T, a thermoanaerobe from the Great Artesian Basin of Australia.</title>
        <authorList>
            <person name="Ogg C.D."/>
            <person name="Patel B.K.C."/>
        </authorList>
    </citation>
    <scope>NUCLEOTIDE SEQUENCE [LARGE SCALE GENOMIC DNA]</scope>
    <source>
        <strain evidence="8 9">RC3</strain>
    </source>
</reference>
<dbReference type="PANTHER" id="PTHR30589:SF0">
    <property type="entry name" value="PHOSPHATIDYLGLYCEROL--PROLIPOPROTEIN DIACYLGLYCERYL TRANSFERASE"/>
    <property type="match status" value="1"/>
</dbReference>
<keyword evidence="8" id="KW-0328">Glycosyltransferase</keyword>
<dbReference type="EMBL" id="CAKP01000129">
    <property type="protein sequence ID" value="CCJ34501.1"/>
    <property type="molecule type" value="Genomic_DNA"/>
</dbReference>
<dbReference type="EC" id="2.4.99.-" evidence="8"/>
<evidence type="ECO:0000256" key="2">
    <source>
        <dbReference type="ARBA" id="ARBA00022475"/>
    </source>
</evidence>
<dbReference type="PANTHER" id="PTHR30589">
    <property type="entry name" value="PROLIPOPROTEIN DIACYLGLYCERYL TRANSFERASE"/>
    <property type="match status" value="1"/>
</dbReference>
<protein>
    <submittedName>
        <fullName evidence="8">Prolipoprotein diacylglyceryl transferase</fullName>
        <ecNumber evidence="8">2.4.99.-</ecNumber>
    </submittedName>
</protein>
<keyword evidence="9" id="KW-1185">Reference proteome</keyword>
<keyword evidence="8" id="KW-0449">Lipoprotein</keyword>
<comment type="similarity">
    <text evidence="1">Belongs to the Lgt family.</text>
</comment>
<evidence type="ECO:0000256" key="7">
    <source>
        <dbReference type="SAM" id="Phobius"/>
    </source>
</evidence>
<proteinExistence type="inferred from homology"/>
<feature type="transmembrane region" description="Helical" evidence="7">
    <location>
        <begin position="161"/>
        <end position="180"/>
    </location>
</feature>
<sequence>MIAEAPTVFKNPKSIIYMLTSGFVVYGGLIGGVLAGYIYCKKRGLNFLKMFDLAAPSMALAQSIGRQGCHFAGCCYGRPTDSPFGVIFKESPFAPNGVKLIPTQEISSLGNLIIFLILLNYSKKERSDGKVAGLYILLYSVGRFIIEFFRGDFRGNVGPLSTSQFISIITFVIALIFLNLDKIKKQNSN</sequence>
<evidence type="ECO:0000256" key="4">
    <source>
        <dbReference type="ARBA" id="ARBA00022692"/>
    </source>
</evidence>
<dbReference type="eggNOG" id="COG0682">
    <property type="taxonomic scope" value="Bacteria"/>
</dbReference>
<dbReference type="InterPro" id="IPR001640">
    <property type="entry name" value="Lgt"/>
</dbReference>
<evidence type="ECO:0000256" key="3">
    <source>
        <dbReference type="ARBA" id="ARBA00022679"/>
    </source>
</evidence>
<organism evidence="8 9">
    <name type="scientific">Caloramator australicus RC3</name>
    <dbReference type="NCBI Taxonomy" id="857293"/>
    <lineage>
        <taxon>Bacteria</taxon>
        <taxon>Bacillati</taxon>
        <taxon>Bacillota</taxon>
        <taxon>Clostridia</taxon>
        <taxon>Eubacteriales</taxon>
        <taxon>Clostridiaceae</taxon>
        <taxon>Caloramator</taxon>
    </lineage>
</organism>
<name>I7KWG4_9CLOT</name>
<feature type="transmembrane region" description="Helical" evidence="7">
    <location>
        <begin position="131"/>
        <end position="149"/>
    </location>
</feature>
<evidence type="ECO:0000256" key="1">
    <source>
        <dbReference type="ARBA" id="ARBA00007150"/>
    </source>
</evidence>
<evidence type="ECO:0000313" key="9">
    <source>
        <dbReference type="Proteomes" id="UP000007652"/>
    </source>
</evidence>
<comment type="caution">
    <text evidence="8">The sequence shown here is derived from an EMBL/GenBank/DDBJ whole genome shotgun (WGS) entry which is preliminary data.</text>
</comment>